<name>A0ACD1GKU5_9EURO</name>
<organism evidence="1 2">
    <name type="scientific">Aspergillus brunneoviolaceus CBS 621.78</name>
    <dbReference type="NCBI Taxonomy" id="1450534"/>
    <lineage>
        <taxon>Eukaryota</taxon>
        <taxon>Fungi</taxon>
        <taxon>Dikarya</taxon>
        <taxon>Ascomycota</taxon>
        <taxon>Pezizomycotina</taxon>
        <taxon>Eurotiomycetes</taxon>
        <taxon>Eurotiomycetidae</taxon>
        <taxon>Eurotiales</taxon>
        <taxon>Aspergillaceae</taxon>
        <taxon>Aspergillus</taxon>
        <taxon>Aspergillus subgen. Circumdati</taxon>
    </lineage>
</organism>
<dbReference type="Proteomes" id="UP000249057">
    <property type="component" value="Unassembled WGS sequence"/>
</dbReference>
<gene>
    <name evidence="1" type="ORF">BO95DRAFT_479182</name>
</gene>
<keyword evidence="2" id="KW-1185">Reference proteome</keyword>
<proteinExistence type="predicted"/>
<evidence type="ECO:0000313" key="2">
    <source>
        <dbReference type="Proteomes" id="UP000249057"/>
    </source>
</evidence>
<reference evidence="1" key="1">
    <citation type="submission" date="2018-02" db="EMBL/GenBank/DDBJ databases">
        <title>The genomes of Aspergillus section Nigri reveals drivers in fungal speciation.</title>
        <authorList>
            <consortium name="DOE Joint Genome Institute"/>
            <person name="Vesth T.C."/>
            <person name="Nybo J."/>
            <person name="Theobald S."/>
            <person name="Brandl J."/>
            <person name="Frisvad J.C."/>
            <person name="Nielsen K.F."/>
            <person name="Lyhne E.K."/>
            <person name="Kogle M.E."/>
            <person name="Kuo A."/>
            <person name="Riley R."/>
            <person name="Clum A."/>
            <person name="Nolan M."/>
            <person name="Lipzen A."/>
            <person name="Salamov A."/>
            <person name="Henrissat B."/>
            <person name="Wiebenga A."/>
            <person name="De vries R.P."/>
            <person name="Grigoriev I.V."/>
            <person name="Mortensen U.H."/>
            <person name="Andersen M.R."/>
            <person name="Baker S.E."/>
        </authorList>
    </citation>
    <scope>NUCLEOTIDE SEQUENCE</scope>
    <source>
        <strain evidence="1">CBS 621.78</strain>
    </source>
</reference>
<sequence>MTSRKRNDPFDLAASDDDDQDKGYDSAADEEAQSKGALRSAKRRRVNDTDNLHGLDSDDSDLDAASDSEEERSKGKGRAKAKKPTTRAATAASGDEDEDEEEEDAATEDATAATASPSNKKKTPLLKKDKKNKTGVVYLSSLPPHLKPFALKNLIEARGFGPITRVFLTPETKKRRTTNKRKTYADGWLEFASKRTAKICAEALNGNIIGGRKGGFYHDDILNLKYLRGFKWSDLQEQISRERSEREARQRAEDSKARKEDKVFLEGVERGKVLDGMRRKNEEKERRRLEKLAVGGAAEGTAAAPAGKEKKDANGNGNVKVRRVFRQNEVKLGRDKMFMNDSSSPLAKMKLFQIGWIFSATAKTYHSAPPFFWACSSQKSRIPLRGRERSAATGGVAGAPSSRPAGHPRGPTPPPTTNLLDAVIADHQHKPPSGPSKQTLYEAFGEHTAAGGAVSDHLGYSVVSTLLTPRAPNDAEFPDQVPDADKELALRVLEYLSLQGTPVLVMGTFAMLYQAAIFSPPQPRTTVDTDTDDDFFAPSPSARKQDDNDIDAATRISRMITALHLPYHPDDARSLMTMLFQNGDDETFWKLWRRIPLQGAPRSAEDYAMLFRLHAQLGDPRRAERCVLMWFPMMAREGLPASAAQGEIARLVVRCIDLPEVGTLKRVSEGRQLEQLMQIRDEAIQAAAMWSKGENEHPQNRLLDEDSVNVLFLQNLAWESYLSSRGYSSYITTTCRCDFSFVPETLDRRQSVLSGVKVSGPSKARILMNSICMFSYIASHIGDDDWHCYDSMEYLPSLQQEFDELKPSLFELLAEQQLSDLLPPSIRYILAVATHRHPRYLLRILNSYDEIYALLSLLVERYYLRTFGGSFTENFYSLKRERVLLTKNGEIPRAQIGAPGPVRDALQLRTGDVWKNLLIMVGIPYLKRKLDEGYDMHAAPQASLIMSGGPRYHPGDELPPRPTLRQRLFHYYKWFLRNIYPSLNAGYYLSILAFNLAYLFDNTKYSSPFLWLIGTRIRRLSSADHRAIAAVLDPPSAPTTRSRTRPGSSLLGLLSPQNLHAQLLTSLRYFLPASIFALKFLEWYHASDFSRQLARKATEVLDLPAPVANGMTPPSQRRSSNKKNPDDAKASASSPAQLKSALKSPTSETQLDAKEPQDRRSPVSASSYLPIFTVPLPAADSETAQSCCPICLNTLTNPTACQTGYVFCYVCVFHWLNGEHQRQIDFMDGEAAAGAPWEEADAALEAQQAKQAGGEDAECEEGKIKAKGGSRRGKWESGRGRCPVTGRRVLGGTEGLRRVLV</sequence>
<accession>A0ACD1GKU5</accession>
<protein>
    <submittedName>
        <fullName evidence="1">Uncharacterized protein</fullName>
    </submittedName>
</protein>
<evidence type="ECO:0000313" key="1">
    <source>
        <dbReference type="EMBL" id="RAH49914.1"/>
    </source>
</evidence>
<dbReference type="EMBL" id="KZ825316">
    <property type="protein sequence ID" value="RAH49914.1"/>
    <property type="molecule type" value="Genomic_DNA"/>
</dbReference>